<dbReference type="eggNOG" id="COG1595">
    <property type="taxonomic scope" value="Bacteria"/>
</dbReference>
<organism evidence="7 8">
    <name type="scientific">Chloroflexus aggregans (strain MD-66 / DSM 9485)</name>
    <dbReference type="NCBI Taxonomy" id="326427"/>
    <lineage>
        <taxon>Bacteria</taxon>
        <taxon>Bacillati</taxon>
        <taxon>Chloroflexota</taxon>
        <taxon>Chloroflexia</taxon>
        <taxon>Chloroflexales</taxon>
        <taxon>Chloroflexineae</taxon>
        <taxon>Chloroflexaceae</taxon>
        <taxon>Chloroflexus</taxon>
    </lineage>
</organism>
<dbReference type="NCBIfam" id="TIGR02937">
    <property type="entry name" value="sigma70-ECF"/>
    <property type="match status" value="1"/>
</dbReference>
<evidence type="ECO:0000313" key="8">
    <source>
        <dbReference type="Proteomes" id="UP000002508"/>
    </source>
</evidence>
<dbReference type="Pfam" id="PF08281">
    <property type="entry name" value="Sigma70_r4_2"/>
    <property type="match status" value="1"/>
</dbReference>
<sequence>MTVPSHHDLITGLQQRDPRMVSGIYETYGPRIYHYLCRRLGDPELARDAHSDVFVRLLERAAHYQDRGLPLTAWLFHLARDQAASVLRRDRRLAPLEDGDSTQNGDPEMLLAHQWDWEHLQQVLAALPDHYRQVLWLRFGDALSLEATAQQLGCTVSAVKALQHRAMTLACKLMREQQEIIPNPRRTYTPPMA</sequence>
<dbReference type="Gene3D" id="1.10.1740.10">
    <property type="match status" value="1"/>
</dbReference>
<evidence type="ECO:0000259" key="5">
    <source>
        <dbReference type="Pfam" id="PF04542"/>
    </source>
</evidence>
<evidence type="ECO:0000256" key="3">
    <source>
        <dbReference type="ARBA" id="ARBA00023082"/>
    </source>
</evidence>
<proteinExistence type="inferred from homology"/>
<dbReference type="InterPro" id="IPR013325">
    <property type="entry name" value="RNA_pol_sigma_r2"/>
</dbReference>
<dbReference type="STRING" id="326427.Cagg_1063"/>
<dbReference type="InterPro" id="IPR036388">
    <property type="entry name" value="WH-like_DNA-bd_sf"/>
</dbReference>
<dbReference type="InterPro" id="IPR039425">
    <property type="entry name" value="RNA_pol_sigma-70-like"/>
</dbReference>
<dbReference type="PANTHER" id="PTHR43133:SF62">
    <property type="entry name" value="RNA POLYMERASE SIGMA FACTOR SIGZ"/>
    <property type="match status" value="1"/>
</dbReference>
<dbReference type="KEGG" id="cag:Cagg_1063"/>
<feature type="domain" description="RNA polymerase sigma factor 70 region 4 type 2" evidence="6">
    <location>
        <begin position="120"/>
        <end position="167"/>
    </location>
</feature>
<accession>B8G720</accession>
<dbReference type="SUPFAM" id="SSF88659">
    <property type="entry name" value="Sigma3 and sigma4 domains of RNA polymerase sigma factors"/>
    <property type="match status" value="1"/>
</dbReference>
<dbReference type="OrthoDB" id="157311at2"/>
<dbReference type="EMBL" id="CP001337">
    <property type="protein sequence ID" value="ACL23977.1"/>
    <property type="molecule type" value="Genomic_DNA"/>
</dbReference>
<dbReference type="InterPro" id="IPR013249">
    <property type="entry name" value="RNA_pol_sigma70_r4_t2"/>
</dbReference>
<dbReference type="HOGENOM" id="CLU_047691_3_4_0"/>
<feature type="domain" description="RNA polymerase sigma-70 region 2" evidence="5">
    <location>
        <begin position="24"/>
        <end position="92"/>
    </location>
</feature>
<evidence type="ECO:0000256" key="1">
    <source>
        <dbReference type="ARBA" id="ARBA00010641"/>
    </source>
</evidence>
<keyword evidence="2" id="KW-0805">Transcription regulation</keyword>
<name>B8G720_CHLAD</name>
<dbReference type="GO" id="GO:0006352">
    <property type="term" value="P:DNA-templated transcription initiation"/>
    <property type="evidence" value="ECO:0007669"/>
    <property type="project" value="InterPro"/>
</dbReference>
<dbReference type="RefSeq" id="WP_012616341.1">
    <property type="nucleotide sequence ID" value="NC_011831.1"/>
</dbReference>
<gene>
    <name evidence="7" type="ordered locus">Cagg_1063</name>
</gene>
<dbReference type="Gene3D" id="1.10.10.10">
    <property type="entry name" value="Winged helix-like DNA-binding domain superfamily/Winged helix DNA-binding domain"/>
    <property type="match status" value="1"/>
</dbReference>
<dbReference type="GO" id="GO:0003677">
    <property type="term" value="F:DNA binding"/>
    <property type="evidence" value="ECO:0007669"/>
    <property type="project" value="InterPro"/>
</dbReference>
<dbReference type="InterPro" id="IPR007627">
    <property type="entry name" value="RNA_pol_sigma70_r2"/>
</dbReference>
<comment type="similarity">
    <text evidence="1">Belongs to the sigma-70 factor family. ECF subfamily.</text>
</comment>
<dbReference type="InterPro" id="IPR013324">
    <property type="entry name" value="RNA_pol_sigma_r3/r4-like"/>
</dbReference>
<dbReference type="InterPro" id="IPR014284">
    <property type="entry name" value="RNA_pol_sigma-70_dom"/>
</dbReference>
<dbReference type="CDD" id="cd06171">
    <property type="entry name" value="Sigma70_r4"/>
    <property type="match status" value="1"/>
</dbReference>
<keyword evidence="3" id="KW-0731">Sigma factor</keyword>
<protein>
    <submittedName>
        <fullName evidence="7">RNA polymerase, sigma-24 subunit, ECF subfamily</fullName>
    </submittedName>
</protein>
<dbReference type="Pfam" id="PF04542">
    <property type="entry name" value="Sigma70_r2"/>
    <property type="match status" value="1"/>
</dbReference>
<keyword evidence="4" id="KW-0804">Transcription</keyword>
<evidence type="ECO:0000313" key="7">
    <source>
        <dbReference type="EMBL" id="ACL23977.1"/>
    </source>
</evidence>
<dbReference type="PANTHER" id="PTHR43133">
    <property type="entry name" value="RNA POLYMERASE ECF-TYPE SIGMA FACTO"/>
    <property type="match status" value="1"/>
</dbReference>
<evidence type="ECO:0000256" key="4">
    <source>
        <dbReference type="ARBA" id="ARBA00023163"/>
    </source>
</evidence>
<reference evidence="7" key="1">
    <citation type="submission" date="2008-12" db="EMBL/GenBank/DDBJ databases">
        <title>Complete sequence of Chloroflexus aggregans DSM 9485.</title>
        <authorList>
            <consortium name="US DOE Joint Genome Institute"/>
            <person name="Lucas S."/>
            <person name="Copeland A."/>
            <person name="Lapidus A."/>
            <person name="Glavina del Rio T."/>
            <person name="Dalin E."/>
            <person name="Tice H."/>
            <person name="Pitluck S."/>
            <person name="Foster B."/>
            <person name="Larimer F."/>
            <person name="Land M."/>
            <person name="Hauser L."/>
            <person name="Kyrpides N."/>
            <person name="Mikhailova N."/>
            <person name="Bryant D."/>
            <person name="Richardson P."/>
        </authorList>
    </citation>
    <scope>NUCLEOTIDE SEQUENCE</scope>
    <source>
        <strain evidence="7">DSM 9485</strain>
    </source>
</reference>
<dbReference type="SUPFAM" id="SSF88946">
    <property type="entry name" value="Sigma2 domain of RNA polymerase sigma factors"/>
    <property type="match status" value="1"/>
</dbReference>
<evidence type="ECO:0000256" key="2">
    <source>
        <dbReference type="ARBA" id="ARBA00023015"/>
    </source>
</evidence>
<dbReference type="AlphaFoldDB" id="B8G720"/>
<dbReference type="GO" id="GO:0016987">
    <property type="term" value="F:sigma factor activity"/>
    <property type="evidence" value="ECO:0007669"/>
    <property type="project" value="UniProtKB-KW"/>
</dbReference>
<evidence type="ECO:0000259" key="6">
    <source>
        <dbReference type="Pfam" id="PF08281"/>
    </source>
</evidence>
<dbReference type="Proteomes" id="UP000002508">
    <property type="component" value="Chromosome"/>
</dbReference>
<keyword evidence="8" id="KW-1185">Reference proteome</keyword>